<dbReference type="Proteomes" id="UP000479335">
    <property type="component" value="Unassembled WGS sequence"/>
</dbReference>
<keyword evidence="1" id="KW-1133">Transmembrane helix</keyword>
<keyword evidence="1" id="KW-0472">Membrane</keyword>
<feature type="transmembrane region" description="Helical" evidence="1">
    <location>
        <begin position="6"/>
        <end position="30"/>
    </location>
</feature>
<sequence>METLQFLAWLVVHIAVPIFAPIVMLPLLAIGRTFRSSANDVVYNAVKNGQLLWAGIAMSGGACYEIGVYLEHASALGRAYAWIGLAGLTI</sequence>
<proteinExistence type="predicted"/>
<comment type="caution">
    <text evidence="2">The sequence shown here is derived from an EMBL/GenBank/DDBJ whole genome shotgun (WGS) entry which is preliminary data.</text>
</comment>
<protein>
    <submittedName>
        <fullName evidence="2">Uncharacterized protein</fullName>
    </submittedName>
</protein>
<organism evidence="2 3">
    <name type="scientific">Duganella flavida</name>
    <dbReference type="NCBI Taxonomy" id="2692175"/>
    <lineage>
        <taxon>Bacteria</taxon>
        <taxon>Pseudomonadati</taxon>
        <taxon>Pseudomonadota</taxon>
        <taxon>Betaproteobacteria</taxon>
        <taxon>Burkholderiales</taxon>
        <taxon>Oxalobacteraceae</taxon>
        <taxon>Telluria group</taxon>
        <taxon>Duganella</taxon>
    </lineage>
</organism>
<keyword evidence="3" id="KW-1185">Reference proteome</keyword>
<reference evidence="2 3" key="1">
    <citation type="submission" date="2019-12" db="EMBL/GenBank/DDBJ databases">
        <title>Novel species isolated from a subtropical stream in China.</title>
        <authorList>
            <person name="Lu H."/>
        </authorList>
    </citation>
    <scope>NUCLEOTIDE SEQUENCE [LARGE SCALE GENOMIC DNA]</scope>
    <source>
        <strain evidence="2 3">FT135W</strain>
    </source>
</reference>
<dbReference type="AlphaFoldDB" id="A0A6L8KIY3"/>
<evidence type="ECO:0000313" key="3">
    <source>
        <dbReference type="Proteomes" id="UP000479335"/>
    </source>
</evidence>
<evidence type="ECO:0000313" key="2">
    <source>
        <dbReference type="EMBL" id="MYM26178.1"/>
    </source>
</evidence>
<dbReference type="RefSeq" id="WP_161009615.1">
    <property type="nucleotide sequence ID" value="NZ_WWCN01000023.1"/>
</dbReference>
<evidence type="ECO:0000256" key="1">
    <source>
        <dbReference type="SAM" id="Phobius"/>
    </source>
</evidence>
<accession>A0A6L8KIY3</accession>
<dbReference type="EMBL" id="WWCN01000023">
    <property type="protein sequence ID" value="MYM26178.1"/>
    <property type="molecule type" value="Genomic_DNA"/>
</dbReference>
<name>A0A6L8KIY3_9BURK</name>
<keyword evidence="1" id="KW-0812">Transmembrane</keyword>
<gene>
    <name evidence="2" type="ORF">GTP46_26470</name>
</gene>